<dbReference type="Pfam" id="PF02585">
    <property type="entry name" value="PIG-L"/>
    <property type="match status" value="1"/>
</dbReference>
<organism evidence="1">
    <name type="scientific">bioreactor metagenome</name>
    <dbReference type="NCBI Taxonomy" id="1076179"/>
    <lineage>
        <taxon>unclassified sequences</taxon>
        <taxon>metagenomes</taxon>
        <taxon>ecological metagenomes</taxon>
    </lineage>
</organism>
<keyword evidence="1" id="KW-0378">Hydrolase</keyword>
<dbReference type="GO" id="GO:0016811">
    <property type="term" value="F:hydrolase activity, acting on carbon-nitrogen (but not peptide) bonds, in linear amides"/>
    <property type="evidence" value="ECO:0007669"/>
    <property type="project" value="TreeGrafter"/>
</dbReference>
<gene>
    <name evidence="1" type="primary">bshB1_5</name>
    <name evidence="1" type="ORF">SDC9_47196</name>
</gene>
<evidence type="ECO:0000313" key="1">
    <source>
        <dbReference type="EMBL" id="MPM00959.1"/>
    </source>
</evidence>
<protein>
    <submittedName>
        <fullName evidence="1">N-acetyl-alpha-D-glucosaminyl L-malate deacetylase 1</fullName>
        <ecNumber evidence="1">3.5.1.-</ecNumber>
    </submittedName>
</protein>
<dbReference type="EMBL" id="VSSQ01000764">
    <property type="protein sequence ID" value="MPM00959.1"/>
    <property type="molecule type" value="Genomic_DNA"/>
</dbReference>
<dbReference type="InterPro" id="IPR003737">
    <property type="entry name" value="GlcNAc_PI_deacetylase-related"/>
</dbReference>
<accession>A0A644WBJ8</accession>
<dbReference type="InterPro" id="IPR024078">
    <property type="entry name" value="LmbE-like_dom_sf"/>
</dbReference>
<dbReference type="AlphaFoldDB" id="A0A644WBJ8"/>
<name>A0A644WBJ8_9ZZZZ</name>
<dbReference type="EC" id="3.5.1.-" evidence="1"/>
<dbReference type="PANTHER" id="PTHR12993:SF30">
    <property type="entry name" value="N-ACETYL-ALPHA-D-GLUCOSAMINYL L-MALATE DEACETYLASE 1"/>
    <property type="match status" value="1"/>
</dbReference>
<reference evidence="1" key="1">
    <citation type="submission" date="2019-08" db="EMBL/GenBank/DDBJ databases">
        <authorList>
            <person name="Kucharzyk K."/>
            <person name="Murdoch R.W."/>
            <person name="Higgins S."/>
            <person name="Loffler F."/>
        </authorList>
    </citation>
    <scope>NUCLEOTIDE SEQUENCE</scope>
</reference>
<comment type="caution">
    <text evidence="1">The sequence shown here is derived from an EMBL/GenBank/DDBJ whole genome shotgun (WGS) entry which is preliminary data.</text>
</comment>
<dbReference type="Gene3D" id="3.40.50.10320">
    <property type="entry name" value="LmbE-like"/>
    <property type="match status" value="1"/>
</dbReference>
<dbReference type="PANTHER" id="PTHR12993">
    <property type="entry name" value="N-ACETYLGLUCOSAMINYL-PHOSPHATIDYLINOSITOL DE-N-ACETYLASE-RELATED"/>
    <property type="match status" value="1"/>
</dbReference>
<proteinExistence type="predicted"/>
<dbReference type="SUPFAM" id="SSF102588">
    <property type="entry name" value="LmbE-like"/>
    <property type="match status" value="1"/>
</dbReference>
<sequence>MVDFLVITAHPDDETAVAGLLLKAKNEGCTTGLVCLTKGESGGFATKEERVKEFNDAGKALGLDYMRILDFPDAGIEVKEESIQVLIPIFRECEARTILTIHPDDYHPDHRAVSALVDRAVFVSGLKKYSTDGRTWHPSQVLFFSLDPKRNVKRPDIVLDISDVQMQWRQVIASYPSQAIEPMLETWARYHGMLGGFALAEGLYHQQPLRLEDAGSLLNSSKSGR</sequence>